<dbReference type="Gene3D" id="1.10.20.10">
    <property type="entry name" value="Histone, subunit A"/>
    <property type="match status" value="1"/>
</dbReference>
<accession>A0A1E5RSU1</accession>
<dbReference type="EMBL" id="LPNL01000003">
    <property type="protein sequence ID" value="OEJ89848.1"/>
    <property type="molecule type" value="Genomic_DNA"/>
</dbReference>
<sequence length="232" mass="26959">MNAQDDQSVDSENNELGINEIVIEGEEDVFNNVQIGLEGEYRELLISYWQNLVDEIQALNENLQILQNPDFLNYFNNVSNNVMESESISDDDNDESVQTSIRLPMAGKNAVNYEVYQQLTNILKNEKESLQQMKKVVVNKKSEEYDPFRNSKLPLARIKKLMKMDDQLKMISAEAPILFSKICEVFIQEVTLRAWTIVDTHKRRTVQKQDILDALKKSNMYDFLIDLVNEEQ</sequence>
<organism evidence="9 10">
    <name type="scientific">Hanseniaspora opuntiae</name>
    <dbReference type="NCBI Taxonomy" id="211096"/>
    <lineage>
        <taxon>Eukaryota</taxon>
        <taxon>Fungi</taxon>
        <taxon>Dikarya</taxon>
        <taxon>Ascomycota</taxon>
        <taxon>Saccharomycotina</taxon>
        <taxon>Saccharomycetes</taxon>
        <taxon>Saccharomycodales</taxon>
        <taxon>Saccharomycodaceae</taxon>
        <taxon>Hanseniaspora</taxon>
    </lineage>
</organism>
<comment type="similarity">
    <text evidence="6">Belongs to the NFYC/HAP5 subunit family.</text>
</comment>
<keyword evidence="5" id="KW-0539">Nucleus</keyword>
<dbReference type="GO" id="GO:0000978">
    <property type="term" value="F:RNA polymerase II cis-regulatory region sequence-specific DNA binding"/>
    <property type="evidence" value="ECO:0007669"/>
    <property type="project" value="TreeGrafter"/>
</dbReference>
<evidence type="ECO:0000256" key="1">
    <source>
        <dbReference type="ARBA" id="ARBA00004123"/>
    </source>
</evidence>
<comment type="subcellular location">
    <subcellularLocation>
        <location evidence="1">Nucleus</location>
    </subcellularLocation>
</comment>
<dbReference type="OrthoDB" id="1272441at2759"/>
<dbReference type="CDD" id="cd22908">
    <property type="entry name" value="HFD_NFYC-like"/>
    <property type="match status" value="1"/>
</dbReference>
<feature type="domain" description="Transcription factor CBF/NF-Y/archaeal histone" evidence="8">
    <location>
        <begin position="152"/>
        <end position="215"/>
    </location>
</feature>
<proteinExistence type="inferred from homology"/>
<dbReference type="PANTHER" id="PTHR10252">
    <property type="entry name" value="HISTONE-LIKE TRANSCRIPTION FACTOR CCAAT-RELATED"/>
    <property type="match status" value="1"/>
</dbReference>
<keyword evidence="3" id="KW-0238">DNA-binding</keyword>
<reference evidence="10" key="1">
    <citation type="journal article" date="2016" name="Genome Announc.">
        <title>Genome sequences of three species of Hanseniaspora isolated from spontaneous wine fermentations.</title>
        <authorList>
            <person name="Sternes P.R."/>
            <person name="Lee D."/>
            <person name="Kutyna D.R."/>
            <person name="Borneman A.R."/>
        </authorList>
    </citation>
    <scope>NUCLEOTIDE SEQUENCE [LARGE SCALE GENOMIC DNA]</scope>
    <source>
        <strain evidence="10">AWRI3578</strain>
    </source>
</reference>
<dbReference type="InterPro" id="IPR050568">
    <property type="entry name" value="Transcr_DNA_Rep_Reg"/>
</dbReference>
<dbReference type="InterPro" id="IPR009072">
    <property type="entry name" value="Histone-fold"/>
</dbReference>
<keyword evidence="7" id="KW-0175">Coiled coil</keyword>
<keyword evidence="10" id="KW-1185">Reference proteome</keyword>
<dbReference type="FunFam" id="1.10.20.10:FF:000062">
    <property type="entry name" value="Nuclear transcription factor Y subunit C"/>
    <property type="match status" value="1"/>
</dbReference>
<evidence type="ECO:0000256" key="7">
    <source>
        <dbReference type="SAM" id="Coils"/>
    </source>
</evidence>
<evidence type="ECO:0000259" key="8">
    <source>
        <dbReference type="Pfam" id="PF00808"/>
    </source>
</evidence>
<dbReference type="InterPro" id="IPR003958">
    <property type="entry name" value="CBFA_NFYB_domain"/>
</dbReference>
<dbReference type="Proteomes" id="UP000095605">
    <property type="component" value="Unassembled WGS sequence"/>
</dbReference>
<gene>
    <name evidence="9" type="ORF">AWRI3578_g1101</name>
</gene>
<evidence type="ECO:0000256" key="2">
    <source>
        <dbReference type="ARBA" id="ARBA00023015"/>
    </source>
</evidence>
<dbReference type="GO" id="GO:0016602">
    <property type="term" value="C:CCAAT-binding factor complex"/>
    <property type="evidence" value="ECO:0007669"/>
    <property type="project" value="TreeGrafter"/>
</dbReference>
<dbReference type="GO" id="GO:0046982">
    <property type="term" value="F:protein heterodimerization activity"/>
    <property type="evidence" value="ECO:0007669"/>
    <property type="project" value="InterPro"/>
</dbReference>
<name>A0A1E5RSU1_9ASCO</name>
<dbReference type="AlphaFoldDB" id="A0A1E5RSU1"/>
<evidence type="ECO:0000256" key="4">
    <source>
        <dbReference type="ARBA" id="ARBA00023163"/>
    </source>
</evidence>
<evidence type="ECO:0000256" key="6">
    <source>
        <dbReference type="ARBA" id="ARBA00038129"/>
    </source>
</evidence>
<evidence type="ECO:0000313" key="10">
    <source>
        <dbReference type="Proteomes" id="UP000095605"/>
    </source>
</evidence>
<keyword evidence="4" id="KW-0804">Transcription</keyword>
<evidence type="ECO:0000313" key="9">
    <source>
        <dbReference type="EMBL" id="OEJ89848.1"/>
    </source>
</evidence>
<comment type="caution">
    <text evidence="9">The sequence shown here is derived from an EMBL/GenBank/DDBJ whole genome shotgun (WGS) entry which is preliminary data.</text>
</comment>
<dbReference type="SUPFAM" id="SSF47113">
    <property type="entry name" value="Histone-fold"/>
    <property type="match status" value="1"/>
</dbReference>
<feature type="coiled-coil region" evidence="7">
    <location>
        <begin position="113"/>
        <end position="143"/>
    </location>
</feature>
<keyword evidence="2" id="KW-0805">Transcription regulation</keyword>
<evidence type="ECO:0000256" key="3">
    <source>
        <dbReference type="ARBA" id="ARBA00023125"/>
    </source>
</evidence>
<dbReference type="Pfam" id="PF00808">
    <property type="entry name" value="CBFD_NFYB_HMF"/>
    <property type="match status" value="1"/>
</dbReference>
<evidence type="ECO:0000256" key="5">
    <source>
        <dbReference type="ARBA" id="ARBA00023242"/>
    </source>
</evidence>
<dbReference type="GO" id="GO:0001228">
    <property type="term" value="F:DNA-binding transcription activator activity, RNA polymerase II-specific"/>
    <property type="evidence" value="ECO:0007669"/>
    <property type="project" value="TreeGrafter"/>
</dbReference>
<dbReference type="PANTHER" id="PTHR10252:SF8">
    <property type="entry name" value="NUCLEAR TRANSCRIPTION FACTOR Y SUBUNIT GAMMA"/>
    <property type="match status" value="1"/>
</dbReference>
<protein>
    <submittedName>
        <fullName evidence="9">Transcriptional activator HAP5</fullName>
    </submittedName>
</protein>